<dbReference type="CDD" id="cd11711">
    <property type="entry name" value="GINS_A_Sld5"/>
    <property type="match status" value="1"/>
</dbReference>
<evidence type="ECO:0000256" key="2">
    <source>
        <dbReference type="ARBA" id="ARBA00008187"/>
    </source>
</evidence>
<feature type="domain" description="GINS subunit" evidence="7">
    <location>
        <begin position="54"/>
        <end position="122"/>
    </location>
</feature>
<comment type="subcellular location">
    <subcellularLocation>
        <location evidence="1 6">Nucleus</location>
    </subcellularLocation>
</comment>
<dbReference type="EMBL" id="MPUH01000648">
    <property type="protein sequence ID" value="OMJ76145.1"/>
    <property type="molecule type" value="Genomic_DNA"/>
</dbReference>
<dbReference type="InterPro" id="IPR036224">
    <property type="entry name" value="GINS_bundle-like_dom_sf"/>
</dbReference>
<evidence type="ECO:0000256" key="6">
    <source>
        <dbReference type="PIRNR" id="PIRNR007764"/>
    </source>
</evidence>
<keyword evidence="5 6" id="KW-0539">Nucleus</keyword>
<sequence>MSLAEEILQLEAALRREKVCPEILNFESELVNKVVTAIESKQKLINSITIETIEQQFETQIYQLDLDRIKYLLSNYLRTRLFKIQALAFTIVITNKADMLSRKELAFLEKYYIIKTNLFKKSFLLKIPEEFRSIDHEDHSTSPDTEPEMNKHVFIRALDTIGNCKLPNGQTANINKDDIYLLPYSLIKPLIELKKIDLI</sequence>
<dbReference type="InterPro" id="IPR008591">
    <property type="entry name" value="GINS_Sld5"/>
</dbReference>
<protein>
    <recommendedName>
        <fullName evidence="3 6">DNA replication complex GINS protein SLD5</fullName>
    </recommendedName>
</protein>
<evidence type="ECO:0000256" key="5">
    <source>
        <dbReference type="ARBA" id="ARBA00023242"/>
    </source>
</evidence>
<accession>A0A1R2BHM8</accession>
<dbReference type="InterPro" id="IPR038749">
    <property type="entry name" value="Sld5_GINS_A"/>
</dbReference>
<dbReference type="PANTHER" id="PTHR21206">
    <property type="entry name" value="SLD5 PROTEIN"/>
    <property type="match status" value="1"/>
</dbReference>
<comment type="function">
    <text evidence="6">The GINS complex plays an essential role in the initiation of DNA replication.</text>
</comment>
<evidence type="ECO:0000313" key="9">
    <source>
        <dbReference type="EMBL" id="OMJ76145.1"/>
    </source>
</evidence>
<evidence type="ECO:0000259" key="7">
    <source>
        <dbReference type="Pfam" id="PF05916"/>
    </source>
</evidence>
<comment type="caution">
    <text evidence="9">The sequence shown here is derived from an EMBL/GenBank/DDBJ whole genome shotgun (WGS) entry which is preliminary data.</text>
</comment>
<evidence type="ECO:0000259" key="8">
    <source>
        <dbReference type="Pfam" id="PF16922"/>
    </source>
</evidence>
<evidence type="ECO:0000256" key="1">
    <source>
        <dbReference type="ARBA" id="ARBA00004123"/>
    </source>
</evidence>
<dbReference type="AlphaFoldDB" id="A0A1R2BHM8"/>
<dbReference type="Pfam" id="PF16922">
    <property type="entry name" value="SLD5_C"/>
    <property type="match status" value="1"/>
</dbReference>
<reference evidence="9 10" key="1">
    <citation type="submission" date="2016-11" db="EMBL/GenBank/DDBJ databases">
        <title>The macronuclear genome of Stentor coeruleus: a giant cell with tiny introns.</title>
        <authorList>
            <person name="Slabodnick M."/>
            <person name="Ruby J.G."/>
            <person name="Reiff S.B."/>
            <person name="Swart E.C."/>
            <person name="Gosai S."/>
            <person name="Prabakaran S."/>
            <person name="Witkowska E."/>
            <person name="Larue G.E."/>
            <person name="Fisher S."/>
            <person name="Freeman R.M."/>
            <person name="Gunawardena J."/>
            <person name="Chu W."/>
            <person name="Stover N.A."/>
            <person name="Gregory B.D."/>
            <person name="Nowacki M."/>
            <person name="Derisi J."/>
            <person name="Roy S.W."/>
            <person name="Marshall W.F."/>
            <person name="Sood P."/>
        </authorList>
    </citation>
    <scope>NUCLEOTIDE SEQUENCE [LARGE SCALE GENOMIC DNA]</scope>
    <source>
        <strain evidence="9">WM001</strain>
    </source>
</reference>
<dbReference type="GO" id="GO:0006261">
    <property type="term" value="P:DNA-templated DNA replication"/>
    <property type="evidence" value="ECO:0007669"/>
    <property type="project" value="InterPro"/>
</dbReference>
<feature type="domain" description="DNA replication complex GINS protein SLD5 C-terminal" evidence="8">
    <location>
        <begin position="147"/>
        <end position="199"/>
    </location>
</feature>
<dbReference type="PANTHER" id="PTHR21206:SF0">
    <property type="entry name" value="DNA REPLICATION COMPLEX GINS PROTEIN SLD5"/>
    <property type="match status" value="1"/>
</dbReference>
<keyword evidence="4 6" id="KW-0235">DNA replication</keyword>
<organism evidence="9 10">
    <name type="scientific">Stentor coeruleus</name>
    <dbReference type="NCBI Taxonomy" id="5963"/>
    <lineage>
        <taxon>Eukaryota</taxon>
        <taxon>Sar</taxon>
        <taxon>Alveolata</taxon>
        <taxon>Ciliophora</taxon>
        <taxon>Postciliodesmatophora</taxon>
        <taxon>Heterotrichea</taxon>
        <taxon>Heterotrichida</taxon>
        <taxon>Stentoridae</taxon>
        <taxon>Stentor</taxon>
    </lineage>
</organism>
<comment type="similarity">
    <text evidence="2 6">Belongs to the GINS4/SLD5 family.</text>
</comment>
<dbReference type="CDD" id="cd21692">
    <property type="entry name" value="GINS_B_Sld5"/>
    <property type="match status" value="1"/>
</dbReference>
<name>A0A1R2BHM8_9CILI</name>
<dbReference type="SUPFAM" id="SSF160059">
    <property type="entry name" value="PriA/YqbF domain"/>
    <property type="match status" value="1"/>
</dbReference>
<evidence type="ECO:0000313" key="10">
    <source>
        <dbReference type="Proteomes" id="UP000187209"/>
    </source>
</evidence>
<dbReference type="Pfam" id="PF05916">
    <property type="entry name" value="Sld5"/>
    <property type="match status" value="1"/>
</dbReference>
<dbReference type="GO" id="GO:0000811">
    <property type="term" value="C:GINS complex"/>
    <property type="evidence" value="ECO:0007669"/>
    <property type="project" value="UniProtKB-UniRule"/>
</dbReference>
<proteinExistence type="inferred from homology"/>
<evidence type="ECO:0000256" key="4">
    <source>
        <dbReference type="ARBA" id="ARBA00022705"/>
    </source>
</evidence>
<dbReference type="SUPFAM" id="SSF158573">
    <property type="entry name" value="GINS helical bundle-like"/>
    <property type="match status" value="1"/>
</dbReference>
<dbReference type="Gene3D" id="1.20.58.1030">
    <property type="match status" value="1"/>
</dbReference>
<keyword evidence="10" id="KW-1185">Reference proteome</keyword>
<dbReference type="OrthoDB" id="338231at2759"/>
<dbReference type="InterPro" id="IPR021151">
    <property type="entry name" value="GINS_A"/>
</dbReference>
<evidence type="ECO:0000256" key="3">
    <source>
        <dbReference type="ARBA" id="ARBA00014804"/>
    </source>
</evidence>
<gene>
    <name evidence="9" type="ORF">SteCoe_24551</name>
</gene>
<dbReference type="GO" id="GO:0000727">
    <property type="term" value="P:double-strand break repair via break-induced replication"/>
    <property type="evidence" value="ECO:0007669"/>
    <property type="project" value="TreeGrafter"/>
</dbReference>
<dbReference type="InterPro" id="IPR031633">
    <property type="entry name" value="SLD5_C"/>
</dbReference>
<dbReference type="Proteomes" id="UP000187209">
    <property type="component" value="Unassembled WGS sequence"/>
</dbReference>
<dbReference type="PIRSF" id="PIRSF007764">
    <property type="entry name" value="Sld5"/>
    <property type="match status" value="1"/>
</dbReference>